<sequence>MTYYAARTHLSPPEESETGMRRAISLSDLAAKPVPAPRTPQGPTKTVPSNTNTSKSPGGFVRPAPRYVKSNMTRSSSVGVLNQSDSV</sequence>
<dbReference type="EMBL" id="CAVLEF010000008">
    <property type="protein sequence ID" value="CAK1546414.1"/>
    <property type="molecule type" value="Genomic_DNA"/>
</dbReference>
<organism evidence="2 3">
    <name type="scientific">Leptosia nina</name>
    <dbReference type="NCBI Taxonomy" id="320188"/>
    <lineage>
        <taxon>Eukaryota</taxon>
        <taxon>Metazoa</taxon>
        <taxon>Ecdysozoa</taxon>
        <taxon>Arthropoda</taxon>
        <taxon>Hexapoda</taxon>
        <taxon>Insecta</taxon>
        <taxon>Pterygota</taxon>
        <taxon>Neoptera</taxon>
        <taxon>Endopterygota</taxon>
        <taxon>Lepidoptera</taxon>
        <taxon>Glossata</taxon>
        <taxon>Ditrysia</taxon>
        <taxon>Papilionoidea</taxon>
        <taxon>Pieridae</taxon>
        <taxon>Pierinae</taxon>
        <taxon>Leptosia</taxon>
    </lineage>
</organism>
<keyword evidence="3" id="KW-1185">Reference proteome</keyword>
<feature type="region of interest" description="Disordered" evidence="1">
    <location>
        <begin position="1"/>
        <end position="20"/>
    </location>
</feature>
<evidence type="ECO:0000256" key="1">
    <source>
        <dbReference type="SAM" id="MobiDB-lite"/>
    </source>
</evidence>
<feature type="compositionally biased region" description="Polar residues" evidence="1">
    <location>
        <begin position="70"/>
        <end position="87"/>
    </location>
</feature>
<dbReference type="AlphaFoldDB" id="A0AAV1JAA4"/>
<accession>A0AAV1JAA4</accession>
<comment type="caution">
    <text evidence="2">The sequence shown here is derived from an EMBL/GenBank/DDBJ whole genome shotgun (WGS) entry which is preliminary data.</text>
</comment>
<name>A0AAV1JAA4_9NEOP</name>
<protein>
    <submittedName>
        <fullName evidence="2">Uncharacterized protein</fullName>
    </submittedName>
</protein>
<dbReference type="Proteomes" id="UP001497472">
    <property type="component" value="Unassembled WGS sequence"/>
</dbReference>
<evidence type="ECO:0000313" key="2">
    <source>
        <dbReference type="EMBL" id="CAK1546414.1"/>
    </source>
</evidence>
<reference evidence="2 3" key="1">
    <citation type="submission" date="2023-11" db="EMBL/GenBank/DDBJ databases">
        <authorList>
            <person name="Okamura Y."/>
        </authorList>
    </citation>
    <scope>NUCLEOTIDE SEQUENCE [LARGE SCALE GENOMIC DNA]</scope>
</reference>
<feature type="compositionally biased region" description="Polar residues" evidence="1">
    <location>
        <begin position="41"/>
        <end position="56"/>
    </location>
</feature>
<evidence type="ECO:0000313" key="3">
    <source>
        <dbReference type="Proteomes" id="UP001497472"/>
    </source>
</evidence>
<proteinExistence type="predicted"/>
<gene>
    <name evidence="2" type="ORF">LNINA_LOCUS5986</name>
</gene>
<feature type="region of interest" description="Disordered" evidence="1">
    <location>
        <begin position="27"/>
        <end position="87"/>
    </location>
</feature>